<dbReference type="AlphaFoldDB" id="A0A9W5PC27"/>
<proteinExistence type="predicted"/>
<dbReference type="EMBL" id="AMXN01000006">
    <property type="protein sequence ID" value="ELS60287.1"/>
    <property type="molecule type" value="Genomic_DNA"/>
</dbReference>
<reference evidence="1 2" key="1">
    <citation type="journal article" date="2014" name="Syst. Appl. Microbiol.">
        <title>Genomic insights into the taxonomic status of the three subspecies of Bacillus subtilis.</title>
        <authorList>
            <person name="Yi H."/>
            <person name="Chun J."/>
            <person name="Cha C.J."/>
        </authorList>
    </citation>
    <scope>NUCLEOTIDE SEQUENCE [LARGE SCALE GENOMIC DNA]</scope>
    <source>
        <strain evidence="1 2">KCTC 13429</strain>
    </source>
</reference>
<gene>
    <name evidence="1" type="ORF">BSI_32850</name>
</gene>
<evidence type="ECO:0000313" key="2">
    <source>
        <dbReference type="Proteomes" id="UP000011182"/>
    </source>
</evidence>
<organism evidence="1 2">
    <name type="scientific">Bacillus inaquosorum KCTC 13429</name>
    <dbReference type="NCBI Taxonomy" id="1236548"/>
    <lineage>
        <taxon>Bacteria</taxon>
        <taxon>Bacillati</taxon>
        <taxon>Bacillota</taxon>
        <taxon>Bacilli</taxon>
        <taxon>Bacillales</taxon>
        <taxon>Bacillaceae</taxon>
        <taxon>Bacillus</taxon>
    </lineage>
</organism>
<name>A0A9W5PC27_9BACI</name>
<sequence length="60" mass="7052">MIRFHKVEGKRAGKAGAENWRKVVTKGFDLHHIGFNTKPFIFRKREDEKPGVNLSPKYRK</sequence>
<accession>A0A9W5PC27</accession>
<keyword evidence="2" id="KW-1185">Reference proteome</keyword>
<comment type="caution">
    <text evidence="1">The sequence shown here is derived from an EMBL/GenBank/DDBJ whole genome shotgun (WGS) entry which is preliminary data.</text>
</comment>
<protein>
    <submittedName>
        <fullName evidence="1">Uncharacterized protein</fullName>
    </submittedName>
</protein>
<evidence type="ECO:0000313" key="1">
    <source>
        <dbReference type="EMBL" id="ELS60287.1"/>
    </source>
</evidence>
<dbReference type="Proteomes" id="UP000011182">
    <property type="component" value="Unassembled WGS sequence"/>
</dbReference>